<reference evidence="3 4" key="1">
    <citation type="submission" date="2020-08" db="EMBL/GenBank/DDBJ databases">
        <title>Bridging the membrane lipid divide: bacteria of the FCB group superphylum have the potential to synthesize archaeal ether lipids.</title>
        <authorList>
            <person name="Villanueva L."/>
            <person name="Von Meijenfeldt F.A.B."/>
            <person name="Westbye A.B."/>
            <person name="Yadav S."/>
            <person name="Hopmans E.C."/>
            <person name="Dutilh B.E."/>
            <person name="Sinninghe Damste J.S."/>
        </authorList>
    </citation>
    <scope>NUCLEOTIDE SEQUENCE [LARGE SCALE GENOMIC DNA]</scope>
    <source>
        <strain evidence="3">NIOZ-UU36</strain>
    </source>
</reference>
<proteinExistence type="predicted"/>
<keyword evidence="2" id="KW-0812">Transmembrane</keyword>
<accession>A0A8J6TKB4</accession>
<gene>
    <name evidence="3" type="ORF">H8E29_14375</name>
</gene>
<sequence>MLDNLRDDADASPLYEDDGLPDFLEVDMGGRDRRTNDSSGFLKPILDLSPLQRFIIAVMLFMTVCLIGSMLLLVTQRLAIF</sequence>
<dbReference type="AlphaFoldDB" id="A0A8J6TKB4"/>
<dbReference type="Proteomes" id="UP000614469">
    <property type="component" value="Unassembled WGS sequence"/>
</dbReference>
<organism evidence="3 4">
    <name type="scientific">Candidatus Desulfolinea nitratireducens</name>
    <dbReference type="NCBI Taxonomy" id="2841698"/>
    <lineage>
        <taxon>Bacteria</taxon>
        <taxon>Bacillati</taxon>
        <taxon>Chloroflexota</taxon>
        <taxon>Anaerolineae</taxon>
        <taxon>Anaerolineales</taxon>
        <taxon>Anaerolineales incertae sedis</taxon>
        <taxon>Candidatus Desulfolinea</taxon>
    </lineage>
</organism>
<comment type="caution">
    <text evidence="3">The sequence shown here is derived from an EMBL/GenBank/DDBJ whole genome shotgun (WGS) entry which is preliminary data.</text>
</comment>
<feature type="region of interest" description="Disordered" evidence="1">
    <location>
        <begin position="1"/>
        <end position="20"/>
    </location>
</feature>
<name>A0A8J6TKB4_9CHLR</name>
<keyword evidence="2" id="KW-1133">Transmembrane helix</keyword>
<keyword evidence="2" id="KW-0472">Membrane</keyword>
<evidence type="ECO:0000256" key="1">
    <source>
        <dbReference type="SAM" id="MobiDB-lite"/>
    </source>
</evidence>
<evidence type="ECO:0000313" key="4">
    <source>
        <dbReference type="Proteomes" id="UP000614469"/>
    </source>
</evidence>
<dbReference type="EMBL" id="JACNJN010000161">
    <property type="protein sequence ID" value="MBC8336447.1"/>
    <property type="molecule type" value="Genomic_DNA"/>
</dbReference>
<protein>
    <submittedName>
        <fullName evidence="3">Uncharacterized protein</fullName>
    </submittedName>
</protein>
<evidence type="ECO:0000256" key="2">
    <source>
        <dbReference type="SAM" id="Phobius"/>
    </source>
</evidence>
<feature type="transmembrane region" description="Helical" evidence="2">
    <location>
        <begin position="54"/>
        <end position="74"/>
    </location>
</feature>
<evidence type="ECO:0000313" key="3">
    <source>
        <dbReference type="EMBL" id="MBC8336447.1"/>
    </source>
</evidence>